<dbReference type="RefSeq" id="WP_007910105.1">
    <property type="nucleotide sequence ID" value="NZ_ADVG01000002.1"/>
</dbReference>
<dbReference type="InterPro" id="IPR012349">
    <property type="entry name" value="Split_barrel_FMN-bd"/>
</dbReference>
<dbReference type="Proteomes" id="UP000004508">
    <property type="component" value="Unassembled WGS sequence"/>
</dbReference>
<dbReference type="GO" id="GO:0016491">
    <property type="term" value="F:oxidoreductase activity"/>
    <property type="evidence" value="ECO:0007669"/>
    <property type="project" value="InterPro"/>
</dbReference>
<gene>
    <name evidence="1" type="ORF">Krac_7361</name>
</gene>
<evidence type="ECO:0000313" key="1">
    <source>
        <dbReference type="EMBL" id="EFH86092.1"/>
    </source>
</evidence>
<dbReference type="InterPro" id="IPR004378">
    <property type="entry name" value="F420H2_quin_Rdtase"/>
</dbReference>
<name>D6TS19_KTERA</name>
<dbReference type="Pfam" id="PF04075">
    <property type="entry name" value="F420H2_quin_red"/>
    <property type="match status" value="1"/>
</dbReference>
<reference evidence="1 2" key="1">
    <citation type="journal article" date="2011" name="Stand. Genomic Sci.">
        <title>Non-contiguous finished genome sequence and contextual data of the filamentous soil bacterium Ktedonobacter racemifer type strain (SOSP1-21).</title>
        <authorList>
            <person name="Chang Y.J."/>
            <person name="Land M."/>
            <person name="Hauser L."/>
            <person name="Chertkov O."/>
            <person name="Del Rio T.G."/>
            <person name="Nolan M."/>
            <person name="Copeland A."/>
            <person name="Tice H."/>
            <person name="Cheng J.F."/>
            <person name="Lucas S."/>
            <person name="Han C."/>
            <person name="Goodwin L."/>
            <person name="Pitluck S."/>
            <person name="Ivanova N."/>
            <person name="Ovchinikova G."/>
            <person name="Pati A."/>
            <person name="Chen A."/>
            <person name="Palaniappan K."/>
            <person name="Mavromatis K."/>
            <person name="Liolios K."/>
            <person name="Brettin T."/>
            <person name="Fiebig A."/>
            <person name="Rohde M."/>
            <person name="Abt B."/>
            <person name="Goker M."/>
            <person name="Detter J.C."/>
            <person name="Woyke T."/>
            <person name="Bristow J."/>
            <person name="Eisen J.A."/>
            <person name="Markowitz V."/>
            <person name="Hugenholtz P."/>
            <person name="Kyrpides N.C."/>
            <person name="Klenk H.P."/>
            <person name="Lapidus A."/>
        </authorList>
    </citation>
    <scope>NUCLEOTIDE SEQUENCE [LARGE SCALE GENOMIC DNA]</scope>
    <source>
        <strain evidence="2">DSM 44963</strain>
    </source>
</reference>
<accession>D6TS19</accession>
<dbReference type="eggNOG" id="COG4334">
    <property type="taxonomic scope" value="Bacteria"/>
</dbReference>
<evidence type="ECO:0000313" key="2">
    <source>
        <dbReference type="Proteomes" id="UP000004508"/>
    </source>
</evidence>
<organism evidence="1 2">
    <name type="scientific">Ktedonobacter racemifer DSM 44963</name>
    <dbReference type="NCBI Taxonomy" id="485913"/>
    <lineage>
        <taxon>Bacteria</taxon>
        <taxon>Bacillati</taxon>
        <taxon>Chloroflexota</taxon>
        <taxon>Ktedonobacteria</taxon>
        <taxon>Ktedonobacterales</taxon>
        <taxon>Ktedonobacteraceae</taxon>
        <taxon>Ktedonobacter</taxon>
    </lineage>
</organism>
<protein>
    <submittedName>
        <fullName evidence="1">Pyridoxamine 5'-phosphate oxidase-related FMN-binding protein</fullName>
    </submittedName>
</protein>
<dbReference type="OrthoDB" id="3378501at2"/>
<dbReference type="InParanoid" id="D6TS19"/>
<sequence>MAHADFHTGLQSAQIIDITVTGRTSGRPISLPIWFALDGNKLYLIPVKGSETDWYKNVLKTPIIRLTARGETLTTNARFLTDEVQLDRVLEKFRNKYGRNVKSYYPKYNVAVEVPLE</sequence>
<dbReference type="SUPFAM" id="SSF50475">
    <property type="entry name" value="FMN-binding split barrel"/>
    <property type="match status" value="1"/>
</dbReference>
<dbReference type="EMBL" id="ADVG01000002">
    <property type="protein sequence ID" value="EFH86092.1"/>
    <property type="molecule type" value="Genomic_DNA"/>
</dbReference>
<comment type="caution">
    <text evidence="1">The sequence shown here is derived from an EMBL/GenBank/DDBJ whole genome shotgun (WGS) entry which is preliminary data.</text>
</comment>
<proteinExistence type="predicted"/>
<dbReference type="AlphaFoldDB" id="D6TS19"/>
<dbReference type="Gene3D" id="2.30.110.10">
    <property type="entry name" value="Electron Transport, Fmn-binding Protein, Chain A"/>
    <property type="match status" value="1"/>
</dbReference>
<keyword evidence="2" id="KW-1185">Reference proteome</keyword>